<dbReference type="Gene3D" id="3.40.50.720">
    <property type="entry name" value="NAD(P)-binding Rossmann-like Domain"/>
    <property type="match status" value="1"/>
</dbReference>
<dbReference type="EMBL" id="BRLH01000014">
    <property type="protein sequence ID" value="GKX57371.1"/>
    <property type="molecule type" value="Genomic_DNA"/>
</dbReference>
<dbReference type="InterPro" id="IPR002328">
    <property type="entry name" value="ADH_Zn_CS"/>
</dbReference>
<comment type="similarity">
    <text evidence="2 6">Belongs to the zinc-containing alcohol dehydrogenase family.</text>
</comment>
<dbReference type="SUPFAM" id="SSF51735">
    <property type="entry name" value="NAD(P)-binding Rossmann-fold domains"/>
    <property type="match status" value="1"/>
</dbReference>
<reference evidence="8" key="1">
    <citation type="submission" date="2022-06" db="EMBL/GenBank/DDBJ databases">
        <title>Draft genome sequences of Leminorella grimontii str. JCM5902.</title>
        <authorList>
            <person name="Wakabayashi Y."/>
            <person name="Kojima K."/>
        </authorList>
    </citation>
    <scope>NUCLEOTIDE SEQUENCE</scope>
    <source>
        <strain evidence="8">JCM 5902</strain>
    </source>
</reference>
<dbReference type="Pfam" id="PF00107">
    <property type="entry name" value="ADH_zinc_N"/>
    <property type="match status" value="1"/>
</dbReference>
<accession>A0AAV5N5J0</accession>
<dbReference type="GO" id="GO:0008270">
    <property type="term" value="F:zinc ion binding"/>
    <property type="evidence" value="ECO:0007669"/>
    <property type="project" value="InterPro"/>
</dbReference>
<keyword evidence="5" id="KW-0560">Oxidoreductase</keyword>
<evidence type="ECO:0000259" key="7">
    <source>
        <dbReference type="SMART" id="SM00829"/>
    </source>
</evidence>
<dbReference type="InterPro" id="IPR020843">
    <property type="entry name" value="ER"/>
</dbReference>
<evidence type="ECO:0000313" key="8">
    <source>
        <dbReference type="EMBL" id="GKX57371.1"/>
    </source>
</evidence>
<keyword evidence="9" id="KW-1185">Reference proteome</keyword>
<dbReference type="Pfam" id="PF08240">
    <property type="entry name" value="ADH_N"/>
    <property type="match status" value="1"/>
</dbReference>
<protein>
    <submittedName>
        <fullName evidence="8">Galactitol-1-phosphate 5-dehydrogenase</fullName>
    </submittedName>
</protein>
<dbReference type="CDD" id="cd08236">
    <property type="entry name" value="sugar_DH"/>
    <property type="match status" value="1"/>
</dbReference>
<keyword evidence="4 6" id="KW-0862">Zinc</keyword>
<dbReference type="PANTHER" id="PTHR43161">
    <property type="entry name" value="SORBITOL DEHYDROGENASE"/>
    <property type="match status" value="1"/>
</dbReference>
<dbReference type="SMART" id="SM00829">
    <property type="entry name" value="PKS_ER"/>
    <property type="match status" value="1"/>
</dbReference>
<dbReference type="Proteomes" id="UP001058124">
    <property type="component" value="Unassembled WGS sequence"/>
</dbReference>
<evidence type="ECO:0000256" key="3">
    <source>
        <dbReference type="ARBA" id="ARBA00022723"/>
    </source>
</evidence>
<dbReference type="Gene3D" id="3.90.180.10">
    <property type="entry name" value="Medium-chain alcohol dehydrogenases, catalytic domain"/>
    <property type="match status" value="1"/>
</dbReference>
<sequence length="348" mass="37548">MKAVSIGSDGQAYVENRPTPALTSPDDVLIRIAYSGVCGSDLPRIFHGGAHFYPITLGHEFSGHVVEAGSGVNHVKPGSPVACVPLLPCFQCEECERGYYSLCKRYNFVGSRQHGGNAEYIVVNKNNVFLLPDNVSLLQGAFFEPITVGLHALLLAGGCKDKHVTIIGAGTIGLLALQCANAMGAASVTAIDINDDKLDLALRLGASHVYNSKSESAEQIRESSLDRRFNQLLLETAGTPQTVELALNVAGPRAQVALVGTLHQDLTLSQTAFGLILRKELSILGSWMNYSAPWPGEEWRLAAELFTQKRIDLQPLIANIENPEGFAEKIMALKGKPMNGKLLMKINE</sequence>
<dbReference type="InterPro" id="IPR013149">
    <property type="entry name" value="ADH-like_C"/>
</dbReference>
<dbReference type="SUPFAM" id="SSF50129">
    <property type="entry name" value="GroES-like"/>
    <property type="match status" value="1"/>
</dbReference>
<dbReference type="InterPro" id="IPR011032">
    <property type="entry name" value="GroES-like_sf"/>
</dbReference>
<dbReference type="InterPro" id="IPR036291">
    <property type="entry name" value="NAD(P)-bd_dom_sf"/>
</dbReference>
<gene>
    <name evidence="8" type="ORF">SOASR030_34830</name>
</gene>
<evidence type="ECO:0000256" key="2">
    <source>
        <dbReference type="ARBA" id="ARBA00008072"/>
    </source>
</evidence>
<proteinExistence type="inferred from homology"/>
<evidence type="ECO:0000256" key="6">
    <source>
        <dbReference type="RuleBase" id="RU361277"/>
    </source>
</evidence>
<dbReference type="AlphaFoldDB" id="A0AAV5N5J0"/>
<evidence type="ECO:0000313" key="9">
    <source>
        <dbReference type="Proteomes" id="UP001058124"/>
    </source>
</evidence>
<name>A0AAV5N5J0_9GAMM</name>
<comment type="cofactor">
    <cofactor evidence="1 6">
        <name>Zn(2+)</name>
        <dbReference type="ChEBI" id="CHEBI:29105"/>
    </cofactor>
</comment>
<keyword evidence="3 6" id="KW-0479">Metal-binding</keyword>
<dbReference type="RefSeq" id="WP_027273853.1">
    <property type="nucleotide sequence ID" value="NZ_BRLH01000014.1"/>
</dbReference>
<comment type="caution">
    <text evidence="8">The sequence shown here is derived from an EMBL/GenBank/DDBJ whole genome shotgun (WGS) entry which is preliminary data.</text>
</comment>
<evidence type="ECO:0000256" key="4">
    <source>
        <dbReference type="ARBA" id="ARBA00022833"/>
    </source>
</evidence>
<dbReference type="NCBIfam" id="NF007642">
    <property type="entry name" value="PRK10309.1"/>
    <property type="match status" value="1"/>
</dbReference>
<dbReference type="PANTHER" id="PTHR43161:SF26">
    <property type="entry name" value="GALACTITOL 1-PHOSPHATE 5-DEHYDROGENASE"/>
    <property type="match status" value="1"/>
</dbReference>
<evidence type="ECO:0000256" key="5">
    <source>
        <dbReference type="ARBA" id="ARBA00023002"/>
    </source>
</evidence>
<organism evidence="8 9">
    <name type="scientific">Leminorella grimontii</name>
    <dbReference type="NCBI Taxonomy" id="82981"/>
    <lineage>
        <taxon>Bacteria</taxon>
        <taxon>Pseudomonadati</taxon>
        <taxon>Pseudomonadota</taxon>
        <taxon>Gammaproteobacteria</taxon>
        <taxon>Enterobacterales</taxon>
        <taxon>Budviciaceae</taxon>
        <taxon>Leminorella</taxon>
    </lineage>
</organism>
<dbReference type="InterPro" id="IPR013154">
    <property type="entry name" value="ADH-like_N"/>
</dbReference>
<feature type="domain" description="Enoyl reductase (ER)" evidence="7">
    <location>
        <begin position="7"/>
        <end position="344"/>
    </location>
</feature>
<dbReference type="GO" id="GO:0016616">
    <property type="term" value="F:oxidoreductase activity, acting on the CH-OH group of donors, NAD or NADP as acceptor"/>
    <property type="evidence" value="ECO:0007669"/>
    <property type="project" value="UniProtKB-ARBA"/>
</dbReference>
<evidence type="ECO:0000256" key="1">
    <source>
        <dbReference type="ARBA" id="ARBA00001947"/>
    </source>
</evidence>
<dbReference type="PROSITE" id="PS00059">
    <property type="entry name" value="ADH_ZINC"/>
    <property type="match status" value="1"/>
</dbReference>